<accession>A0A4Q9MC68</accession>
<protein>
    <submittedName>
        <fullName evidence="1">Uncharacterized protein</fullName>
    </submittedName>
</protein>
<organism evidence="1">
    <name type="scientific">Dichomitus squalens</name>
    <dbReference type="NCBI Taxonomy" id="114155"/>
    <lineage>
        <taxon>Eukaryota</taxon>
        <taxon>Fungi</taxon>
        <taxon>Dikarya</taxon>
        <taxon>Basidiomycota</taxon>
        <taxon>Agaricomycotina</taxon>
        <taxon>Agaricomycetes</taxon>
        <taxon>Polyporales</taxon>
        <taxon>Polyporaceae</taxon>
        <taxon>Dichomitus</taxon>
    </lineage>
</organism>
<gene>
    <name evidence="1" type="ORF">BD311DRAFT_768725</name>
</gene>
<evidence type="ECO:0000313" key="1">
    <source>
        <dbReference type="EMBL" id="TBU23291.1"/>
    </source>
</evidence>
<name>A0A4Q9MC68_9APHY</name>
<sequence>MVAQQSRARLSGMYSTSTPSSAFRNHFAKPTLVMPYSVRPLRLARSSYCISPSLTMNVRPRCSFEKHNSATETSALAPTVSCLDCHECQIQRQWAYVIEGSACRVCKSRTRT</sequence>
<dbReference type="EMBL" id="ML143509">
    <property type="protein sequence ID" value="TBU23291.1"/>
    <property type="molecule type" value="Genomic_DNA"/>
</dbReference>
<reference evidence="1" key="1">
    <citation type="submission" date="2019-01" db="EMBL/GenBank/DDBJ databases">
        <title>Draft genome sequences of three monokaryotic isolates of the white-rot basidiomycete fungus Dichomitus squalens.</title>
        <authorList>
            <consortium name="DOE Joint Genome Institute"/>
            <person name="Lopez S.C."/>
            <person name="Andreopoulos B."/>
            <person name="Pangilinan J."/>
            <person name="Lipzen A."/>
            <person name="Riley R."/>
            <person name="Ahrendt S."/>
            <person name="Ng V."/>
            <person name="Barry K."/>
            <person name="Daum C."/>
            <person name="Grigoriev I.V."/>
            <person name="Hilden K.S."/>
            <person name="Makela M.R."/>
            <person name="de Vries R.P."/>
        </authorList>
    </citation>
    <scope>NUCLEOTIDE SEQUENCE [LARGE SCALE GENOMIC DNA]</scope>
    <source>
        <strain evidence="1">OM18370.1</strain>
    </source>
</reference>
<feature type="non-terminal residue" evidence="1">
    <location>
        <position position="112"/>
    </location>
</feature>
<dbReference type="AlphaFoldDB" id="A0A4Q9MC68"/>
<dbReference type="Proteomes" id="UP000292957">
    <property type="component" value="Unassembled WGS sequence"/>
</dbReference>
<proteinExistence type="predicted"/>